<evidence type="ECO:0000313" key="2">
    <source>
        <dbReference type="EMBL" id="KAK9902223.1"/>
    </source>
</evidence>
<evidence type="ECO:0000256" key="1">
    <source>
        <dbReference type="ARBA" id="ARBA00004430"/>
    </source>
</evidence>
<dbReference type="Proteomes" id="UP001491310">
    <property type="component" value="Unassembled WGS sequence"/>
</dbReference>
<keyword evidence="3" id="KW-1185">Reference proteome</keyword>
<organism evidence="2 3">
    <name type="scientific">Coccomyxa subellipsoidea</name>
    <dbReference type="NCBI Taxonomy" id="248742"/>
    <lineage>
        <taxon>Eukaryota</taxon>
        <taxon>Viridiplantae</taxon>
        <taxon>Chlorophyta</taxon>
        <taxon>core chlorophytes</taxon>
        <taxon>Trebouxiophyceae</taxon>
        <taxon>Trebouxiophyceae incertae sedis</taxon>
        <taxon>Coccomyxaceae</taxon>
        <taxon>Coccomyxa</taxon>
    </lineage>
</organism>
<comment type="caution">
    <text evidence="2">The sequence shown here is derived from an EMBL/GenBank/DDBJ whole genome shotgun (WGS) entry which is preliminary data.</text>
</comment>
<dbReference type="SUPFAM" id="SSF52047">
    <property type="entry name" value="RNI-like"/>
    <property type="match status" value="2"/>
</dbReference>
<sequence length="936" mass="104377">MKVEWLSFDHPVPPFGMSDALSEHYQRKVVIIVARCSATLKHLHMSYLWTPKFEPQNYDPVDALYLCRQLRSLSIKHVQDFKGQPHGWNLMQALLASLPELRALQLKERSNGGGCQEPIFVFGSDIVAKVCAANSRGLQLLEMDQCLISKNFVLPSSLRYLFLSDRHSRFKGACQHLLGNLPALEEVHLLNFRSKRLQITESTGMLGHTERLRALVLHTRESVVNYSIMPTTVEMPELELLAVTCTNQDSDNCHILVNLRCPKLKEFIFQDYLLYHKEENLLPLKQLFQASPKLEVLQVAVIVDRGERPDPDLIKRIWRALDAAKSLRSLNFIFQDLEEQLVVQQVTGALEAAMAVESMFLPRLQQLGIFSVSNDVVAYPDSVGPSFQMGSPLANEQGVHGVCNSVGKLVEKALLPALQTIHLYPVVSEEGAPLYGPGPQPDLAPQVYTAFLQQPDGWDHCVNWLRPSCCDAGLQSRVMAALETAGESGRGNSFPTPFFNYDQGYSTIGCRVDLMSIKFEVPANELRWLGFMKIADSIMSCSATLQHLVLSNFRFYEFGPSLRHGLLAAICACKQLRSLSIKYVLGQERQQRESDLMQTLLSSLPELRALQLTQFVNPRQEHHDPVFSRDLVSAVCASHERGLQLLLMDYCDLDEGFQLPASLRYLFLSNRHDEARTDRSALIPSLEKLRSAVIHFTDCSAGGDNMLGPIDLPSLEFLAVTESNVSSSGVSYLPLNARCPSLRECMFHLDTPHDGPWGSKLRSLHIIFKGSEDWGIDQGVEDRVMEAFEEAWKVEGLCLPTLLTLGVYAVTFCEPDHGPRWGGPGSPVAYEQGSHGLLHSIGRLVSAGAFPSLEQIKLSPVEDENGHLAFGPGPVPDGAPQVISTFVHPRTLFGLEWIEPSCRESGLQSRLKAALQAINERCSALDFYSIDRSVLI</sequence>
<proteinExistence type="predicted"/>
<dbReference type="EMBL" id="JALJOT010000016">
    <property type="protein sequence ID" value="KAK9902223.1"/>
    <property type="molecule type" value="Genomic_DNA"/>
</dbReference>
<comment type="subcellular location">
    <subcellularLocation>
        <location evidence="1">Cytoplasm</location>
        <location evidence="1">Cytoskeleton</location>
        <location evidence="1">Cilium axoneme</location>
    </subcellularLocation>
</comment>
<dbReference type="InterPro" id="IPR032675">
    <property type="entry name" value="LRR_dom_sf"/>
</dbReference>
<dbReference type="Gene3D" id="3.80.10.10">
    <property type="entry name" value="Ribonuclease Inhibitor"/>
    <property type="match status" value="2"/>
</dbReference>
<protein>
    <submittedName>
        <fullName evidence="2">Uncharacterized protein</fullName>
    </submittedName>
</protein>
<reference evidence="2 3" key="1">
    <citation type="journal article" date="2024" name="Nat. Commun.">
        <title>Phylogenomics reveals the evolutionary origins of lichenization in chlorophyte algae.</title>
        <authorList>
            <person name="Puginier C."/>
            <person name="Libourel C."/>
            <person name="Otte J."/>
            <person name="Skaloud P."/>
            <person name="Haon M."/>
            <person name="Grisel S."/>
            <person name="Petersen M."/>
            <person name="Berrin J.G."/>
            <person name="Delaux P.M."/>
            <person name="Dal Grande F."/>
            <person name="Keller J."/>
        </authorList>
    </citation>
    <scope>NUCLEOTIDE SEQUENCE [LARGE SCALE GENOMIC DNA]</scope>
    <source>
        <strain evidence="2 3">SAG 216-7</strain>
    </source>
</reference>
<gene>
    <name evidence="2" type="ORF">WJX75_008371</name>
</gene>
<accession>A0ABR2YCY5</accession>
<name>A0ABR2YCY5_9CHLO</name>
<dbReference type="PANTHER" id="PTHR13318">
    <property type="entry name" value="PARTNER OF PAIRED, ISOFORM B-RELATED"/>
    <property type="match status" value="1"/>
</dbReference>
<evidence type="ECO:0000313" key="3">
    <source>
        <dbReference type="Proteomes" id="UP001491310"/>
    </source>
</evidence>